<dbReference type="GO" id="GO:0008654">
    <property type="term" value="P:phospholipid biosynthetic process"/>
    <property type="evidence" value="ECO:0007669"/>
    <property type="project" value="UniProtKB-KW"/>
</dbReference>
<comment type="subcellular location">
    <subcellularLocation>
        <location evidence="1">Cell membrane</location>
        <topology evidence="1">Multi-pass membrane protein</topology>
    </subcellularLocation>
</comment>
<feature type="binding site" evidence="16">
    <location>
        <position position="98"/>
    </location>
    <ligand>
        <name>substrate</name>
    </ligand>
</feature>
<evidence type="ECO:0000256" key="19">
    <source>
        <dbReference type="SAM" id="Phobius"/>
    </source>
</evidence>
<evidence type="ECO:0000256" key="12">
    <source>
        <dbReference type="ARBA" id="ARBA00023136"/>
    </source>
</evidence>
<dbReference type="Pfam" id="PF01219">
    <property type="entry name" value="DAGK_prokar"/>
    <property type="match status" value="1"/>
</dbReference>
<evidence type="ECO:0000313" key="20">
    <source>
        <dbReference type="EMBL" id="KGO88472.1"/>
    </source>
</evidence>
<dbReference type="GO" id="GO:0005524">
    <property type="term" value="F:ATP binding"/>
    <property type="evidence" value="ECO:0007669"/>
    <property type="project" value="UniProtKB-KW"/>
</dbReference>
<comment type="cofactor">
    <cofactor evidence="18">
        <name>Mg(2+)</name>
        <dbReference type="ChEBI" id="CHEBI:18420"/>
    </cofactor>
    <text evidence="18">Mn(2+), Zn(2+), Cd(2+) and Co(2+) support activity to lesser extents.</text>
</comment>
<dbReference type="Gene3D" id="1.10.287.3610">
    <property type="match status" value="1"/>
</dbReference>
<keyword evidence="10 19" id="KW-1133">Transmembrane helix</keyword>
<comment type="similarity">
    <text evidence="2">Belongs to the bacterial diacylglycerol kinase family.</text>
</comment>
<evidence type="ECO:0000256" key="13">
    <source>
        <dbReference type="ARBA" id="ARBA00023209"/>
    </source>
</evidence>
<dbReference type="InterPro" id="IPR036945">
    <property type="entry name" value="DAGK_sf"/>
</dbReference>
<comment type="caution">
    <text evidence="20">The sequence shown here is derived from an EMBL/GenBank/DDBJ whole genome shotgun (WGS) entry which is preliminary data.</text>
</comment>
<feature type="active site" description="Proton acceptor" evidence="15">
    <location>
        <position position="69"/>
    </location>
</feature>
<feature type="binding site" evidence="17">
    <location>
        <position position="28"/>
    </location>
    <ligand>
        <name>ATP</name>
        <dbReference type="ChEBI" id="CHEBI:30616"/>
    </ligand>
</feature>
<dbReference type="EMBL" id="JRLX01000001">
    <property type="protein sequence ID" value="KGO88472.1"/>
    <property type="molecule type" value="Genomic_DNA"/>
</dbReference>
<accession>A0A0A2M737</accession>
<dbReference type="CDD" id="cd14265">
    <property type="entry name" value="UDPK_IM_like"/>
    <property type="match status" value="1"/>
</dbReference>
<evidence type="ECO:0000256" key="2">
    <source>
        <dbReference type="ARBA" id="ARBA00005967"/>
    </source>
</evidence>
<organism evidence="20 21">
    <name type="scientific">Flavobacterium rivuli WB 3.3-2 = DSM 21788</name>
    <dbReference type="NCBI Taxonomy" id="1121895"/>
    <lineage>
        <taxon>Bacteria</taxon>
        <taxon>Pseudomonadati</taxon>
        <taxon>Bacteroidota</taxon>
        <taxon>Flavobacteriia</taxon>
        <taxon>Flavobacteriales</taxon>
        <taxon>Flavobacteriaceae</taxon>
        <taxon>Flavobacterium</taxon>
    </lineage>
</organism>
<dbReference type="AlphaFoldDB" id="A0A0A2M737"/>
<keyword evidence="3" id="KW-1003">Cell membrane</keyword>
<dbReference type="GO" id="GO:0016301">
    <property type="term" value="F:kinase activity"/>
    <property type="evidence" value="ECO:0007669"/>
    <property type="project" value="UniProtKB-KW"/>
</dbReference>
<feature type="binding site" evidence="17">
    <location>
        <begin position="94"/>
        <end position="95"/>
    </location>
    <ligand>
        <name>ATP</name>
        <dbReference type="ChEBI" id="CHEBI:30616"/>
    </ligand>
</feature>
<dbReference type="eggNOG" id="COG0818">
    <property type="taxonomic scope" value="Bacteria"/>
</dbReference>
<evidence type="ECO:0000256" key="8">
    <source>
        <dbReference type="ARBA" id="ARBA00022777"/>
    </source>
</evidence>
<dbReference type="InterPro" id="IPR000829">
    <property type="entry name" value="DAGK"/>
</dbReference>
<feature type="transmembrane region" description="Helical" evidence="19">
    <location>
        <begin position="31"/>
        <end position="50"/>
    </location>
</feature>
<keyword evidence="12 19" id="KW-0472">Membrane</keyword>
<keyword evidence="18" id="KW-0479">Metal-binding</keyword>
<keyword evidence="21" id="KW-1185">Reference proteome</keyword>
<gene>
    <name evidence="20" type="ORF">Q765_00765</name>
</gene>
<keyword evidence="8 20" id="KW-0418">Kinase</keyword>
<keyword evidence="11" id="KW-0443">Lipid metabolism</keyword>
<reference evidence="20 21" key="1">
    <citation type="submission" date="2013-09" db="EMBL/GenBank/DDBJ databases">
        <authorList>
            <person name="Zeng Z."/>
            <person name="Chen C."/>
        </authorList>
    </citation>
    <scope>NUCLEOTIDE SEQUENCE [LARGE SCALE GENOMIC DNA]</scope>
    <source>
        <strain evidence="20 21">WB 3.3-2</strain>
    </source>
</reference>
<protein>
    <submittedName>
        <fullName evidence="20">Diacylglycerol kinase</fullName>
    </submittedName>
</protein>
<evidence type="ECO:0000256" key="18">
    <source>
        <dbReference type="PIRSR" id="PIRSR600829-4"/>
    </source>
</evidence>
<feature type="binding site" evidence="17">
    <location>
        <position position="16"/>
    </location>
    <ligand>
        <name>ATP</name>
        <dbReference type="ChEBI" id="CHEBI:30616"/>
    </ligand>
</feature>
<evidence type="ECO:0000256" key="11">
    <source>
        <dbReference type="ARBA" id="ARBA00023098"/>
    </source>
</evidence>
<keyword evidence="18" id="KW-0460">Magnesium</keyword>
<feature type="binding site" evidence="18">
    <location>
        <position position="76"/>
    </location>
    <ligand>
        <name>a divalent metal cation</name>
        <dbReference type="ChEBI" id="CHEBI:60240"/>
    </ligand>
</feature>
<evidence type="ECO:0000256" key="3">
    <source>
        <dbReference type="ARBA" id="ARBA00022475"/>
    </source>
</evidence>
<evidence type="ECO:0000256" key="17">
    <source>
        <dbReference type="PIRSR" id="PIRSR600829-3"/>
    </source>
</evidence>
<feature type="binding site" evidence="18">
    <location>
        <position position="28"/>
    </location>
    <ligand>
        <name>a divalent metal cation</name>
        <dbReference type="ChEBI" id="CHEBI:60240"/>
    </ligand>
</feature>
<dbReference type="GO" id="GO:0046872">
    <property type="term" value="F:metal ion binding"/>
    <property type="evidence" value="ECO:0007669"/>
    <property type="project" value="UniProtKB-KW"/>
</dbReference>
<keyword evidence="6 19" id="KW-0812">Transmembrane</keyword>
<dbReference type="PANTHER" id="PTHR34299">
    <property type="entry name" value="DIACYLGLYCEROL KINASE"/>
    <property type="match status" value="1"/>
</dbReference>
<evidence type="ECO:0000256" key="9">
    <source>
        <dbReference type="ARBA" id="ARBA00022840"/>
    </source>
</evidence>
<feature type="binding site" evidence="16">
    <location>
        <position position="69"/>
    </location>
    <ligand>
        <name>substrate</name>
    </ligand>
</feature>
<evidence type="ECO:0000256" key="6">
    <source>
        <dbReference type="ARBA" id="ARBA00022692"/>
    </source>
</evidence>
<evidence type="ECO:0000256" key="1">
    <source>
        <dbReference type="ARBA" id="ARBA00004651"/>
    </source>
</evidence>
<keyword evidence="7 17" id="KW-0547">Nucleotide-binding</keyword>
<dbReference type="InterPro" id="IPR033717">
    <property type="entry name" value="UDPK"/>
</dbReference>
<evidence type="ECO:0000256" key="4">
    <source>
        <dbReference type="ARBA" id="ARBA00022516"/>
    </source>
</evidence>
<evidence type="ECO:0000256" key="15">
    <source>
        <dbReference type="PIRSR" id="PIRSR600829-1"/>
    </source>
</evidence>
<keyword evidence="5" id="KW-0808">Transferase</keyword>
<dbReference type="PANTHER" id="PTHR34299:SF1">
    <property type="entry name" value="DIACYLGLYCEROL KINASE"/>
    <property type="match status" value="1"/>
</dbReference>
<evidence type="ECO:0000256" key="16">
    <source>
        <dbReference type="PIRSR" id="PIRSR600829-2"/>
    </source>
</evidence>
<keyword evidence="4" id="KW-0444">Lipid biosynthesis</keyword>
<evidence type="ECO:0000256" key="7">
    <source>
        <dbReference type="ARBA" id="ARBA00022741"/>
    </source>
</evidence>
<evidence type="ECO:0000256" key="10">
    <source>
        <dbReference type="ARBA" id="ARBA00022989"/>
    </source>
</evidence>
<evidence type="ECO:0000313" key="21">
    <source>
        <dbReference type="Proteomes" id="UP000030152"/>
    </source>
</evidence>
<name>A0A0A2M737_9FLAO</name>
<sequence>MKDNRFVKGRLKSVEYSIKGAWKLVTSEHSIMVQFGLGVAVTIAGFYFNISATEWMLQIFAVGLVLAIEGANTAIEKICDFIHPDFNPKIGFIKDIASGAVFFAALSAIAVGCIIYYPKVAALF</sequence>
<dbReference type="Proteomes" id="UP000030152">
    <property type="component" value="Unassembled WGS sequence"/>
</dbReference>
<evidence type="ECO:0000256" key="14">
    <source>
        <dbReference type="ARBA" id="ARBA00023264"/>
    </source>
</evidence>
<keyword evidence="13" id="KW-0594">Phospholipid biosynthesis</keyword>
<dbReference type="RefSeq" id="WP_020211482.1">
    <property type="nucleotide sequence ID" value="NZ_JRLX01000001.1"/>
</dbReference>
<proteinExistence type="inferred from homology"/>
<dbReference type="GO" id="GO:0005886">
    <property type="term" value="C:plasma membrane"/>
    <property type="evidence" value="ECO:0007669"/>
    <property type="project" value="UniProtKB-SubCell"/>
</dbReference>
<feature type="binding site" evidence="17">
    <location>
        <position position="76"/>
    </location>
    <ligand>
        <name>ATP</name>
        <dbReference type="ChEBI" id="CHEBI:30616"/>
    </ligand>
</feature>
<keyword evidence="14" id="KW-1208">Phospholipid metabolism</keyword>
<dbReference type="STRING" id="1121895.GCA_000378485_00359"/>
<evidence type="ECO:0000256" key="5">
    <source>
        <dbReference type="ARBA" id="ARBA00022679"/>
    </source>
</evidence>
<dbReference type="OrthoDB" id="1493837at2"/>
<keyword evidence="9 17" id="KW-0067">ATP-binding</keyword>
<feature type="transmembrane region" description="Helical" evidence="19">
    <location>
        <begin position="96"/>
        <end position="117"/>
    </location>
</feature>